<proteinExistence type="predicted"/>
<accession>A0A4R0J407</accession>
<evidence type="ECO:0000313" key="1">
    <source>
        <dbReference type="EMBL" id="TCC39874.1"/>
    </source>
</evidence>
<dbReference type="AlphaFoldDB" id="A0A4R0J407"/>
<organism evidence="1 2">
    <name type="scientific">Kribbella sindirgiensis</name>
    <dbReference type="NCBI Taxonomy" id="1124744"/>
    <lineage>
        <taxon>Bacteria</taxon>
        <taxon>Bacillati</taxon>
        <taxon>Actinomycetota</taxon>
        <taxon>Actinomycetes</taxon>
        <taxon>Propionibacteriales</taxon>
        <taxon>Kribbellaceae</taxon>
        <taxon>Kribbella</taxon>
    </lineage>
</organism>
<reference evidence="1 2" key="1">
    <citation type="submission" date="2019-02" db="EMBL/GenBank/DDBJ databases">
        <title>Kribbella capetownensis sp. nov. and Kribbella speibonae sp. nov., isolated from soil.</title>
        <authorList>
            <person name="Curtis S.M."/>
            <person name="Norton I."/>
            <person name="Everest G.J."/>
            <person name="Meyers P.R."/>
        </authorList>
    </citation>
    <scope>NUCLEOTIDE SEQUENCE [LARGE SCALE GENOMIC DNA]</scope>
    <source>
        <strain evidence="1 2">DSM 27082</strain>
    </source>
</reference>
<dbReference type="EMBL" id="SJKA01000002">
    <property type="protein sequence ID" value="TCC39874.1"/>
    <property type="molecule type" value="Genomic_DNA"/>
</dbReference>
<sequence length="89" mass="9591">MTKKLRVVGERPDLGRITCRIGWKILPNPASRGLFAPAYEPDDLNAKPATTNNPVVAGFGGQADPRLTAEAGKHPESLLYLIFLLCSSS</sequence>
<protein>
    <submittedName>
        <fullName evidence="1">Uncharacterized protein</fullName>
    </submittedName>
</protein>
<dbReference type="Proteomes" id="UP000292695">
    <property type="component" value="Unassembled WGS sequence"/>
</dbReference>
<dbReference type="RefSeq" id="WP_131285973.1">
    <property type="nucleotide sequence ID" value="NZ_SJKA01000002.1"/>
</dbReference>
<evidence type="ECO:0000313" key="2">
    <source>
        <dbReference type="Proteomes" id="UP000292695"/>
    </source>
</evidence>
<name>A0A4R0J407_9ACTN</name>
<keyword evidence="2" id="KW-1185">Reference proteome</keyword>
<comment type="caution">
    <text evidence="1">The sequence shown here is derived from an EMBL/GenBank/DDBJ whole genome shotgun (WGS) entry which is preliminary data.</text>
</comment>
<gene>
    <name evidence="1" type="ORF">E0H50_08175</name>
</gene>